<dbReference type="PANTHER" id="PTHR34597">
    <property type="entry name" value="SLR1661 PROTEIN"/>
    <property type="match status" value="1"/>
</dbReference>
<name>A0A450SBG2_9GAMM</name>
<dbReference type="GO" id="GO:0098046">
    <property type="term" value="C:type V protein secretion system complex"/>
    <property type="evidence" value="ECO:0007669"/>
    <property type="project" value="TreeGrafter"/>
</dbReference>
<evidence type="ECO:0000256" key="4">
    <source>
        <dbReference type="SAM" id="SignalP"/>
    </source>
</evidence>
<dbReference type="PANTHER" id="PTHR34597:SF3">
    <property type="entry name" value="OUTER MEMBRANE TRANSPORTER CDIB"/>
    <property type="match status" value="1"/>
</dbReference>
<dbReference type="InterPro" id="IPR051544">
    <property type="entry name" value="TPS_OM_transporter"/>
</dbReference>
<evidence type="ECO:0000256" key="1">
    <source>
        <dbReference type="ARBA" id="ARBA00022452"/>
    </source>
</evidence>
<reference evidence="7" key="1">
    <citation type="submission" date="2019-02" db="EMBL/GenBank/DDBJ databases">
        <authorList>
            <person name="Gruber-Vodicka R. H."/>
            <person name="Seah K. B. B."/>
        </authorList>
    </citation>
    <scope>NUCLEOTIDE SEQUENCE</scope>
    <source>
        <strain evidence="7">BECK_BZ15</strain>
    </source>
</reference>
<evidence type="ECO:0000256" key="2">
    <source>
        <dbReference type="ARBA" id="ARBA00022692"/>
    </source>
</evidence>
<keyword evidence="1" id="KW-0472">Membrane</keyword>
<organism evidence="7">
    <name type="scientific">Candidatus Kentrum sp. FW</name>
    <dbReference type="NCBI Taxonomy" id="2126338"/>
    <lineage>
        <taxon>Bacteria</taxon>
        <taxon>Pseudomonadati</taxon>
        <taxon>Pseudomonadota</taxon>
        <taxon>Gammaproteobacteria</taxon>
        <taxon>Candidatus Kentrum</taxon>
    </lineage>
</organism>
<dbReference type="Pfam" id="PF08479">
    <property type="entry name" value="POTRA_2"/>
    <property type="match status" value="1"/>
</dbReference>
<evidence type="ECO:0000256" key="3">
    <source>
        <dbReference type="ARBA" id="ARBA00023237"/>
    </source>
</evidence>
<keyword evidence="1" id="KW-1134">Transmembrane beta strand</keyword>
<sequence length="586" mass="64186">MMKPQPKLLLQANKIFPVLLGLTATAHAAPPVLSDLPGMVEPGTSTATMRPHTPSDMIDVLPPRKERIASGQGGPGITVSAFRLEDANDYPDFGIDTAEMKSLIEAFRAKQMANNGKLTFSDIEQAAGIITNYYRERGLIVSYAFVPAQDVADGVVTIQVMEGRLGAIKADLTEDSIYTQKQFEALFTKQMGKPIVKEKIEKALLIARDYHPTARISGILTPDGKPGETDLVIRARGDNRVNNFVAIDNYGSKYTGKTRVRAGIGINNITGRADRLDINLLRGLGESNLYGGGQYDLPIMGGQAHIGLSYSLNDYKAGAEVAPLEITGTSEMARAYAKYDFFRTRERRLTGSLALNRKDSKVDLAGGKLSRDILSVVDLGMNARLVDRIMGNGNIALNLFSFNYHHGFDDLFGSLGRNDPNASRLDSSNTINANGSFDKFTAEYYRFQTIGSTLMFTFRARGQWTSDMLVSIEQEPLGGPNNVRAYPRAEFMRDKGYFTSADLTTDLPGFGKKLQAFVFMDYGKGWLNDPLVDQSKGVSLAATGVGLKMNIDDSILGRFQVATPLGTRGASNSRDPQVYFDLAWHF</sequence>
<evidence type="ECO:0000313" key="7">
    <source>
        <dbReference type="EMBL" id="VFJ49467.1"/>
    </source>
</evidence>
<feature type="chain" id="PRO_5019448441" evidence="4">
    <location>
        <begin position="29"/>
        <end position="586"/>
    </location>
</feature>
<feature type="signal peptide" evidence="4">
    <location>
        <begin position="1"/>
        <end position="28"/>
    </location>
</feature>
<gene>
    <name evidence="7" type="ORF">BECKFW1821A_GA0114235_102319</name>
</gene>
<dbReference type="AlphaFoldDB" id="A0A450SBG2"/>
<evidence type="ECO:0000259" key="6">
    <source>
        <dbReference type="Pfam" id="PF08479"/>
    </source>
</evidence>
<keyword evidence="2" id="KW-0812">Transmembrane</keyword>
<dbReference type="GO" id="GO:0008320">
    <property type="term" value="F:protein transmembrane transporter activity"/>
    <property type="evidence" value="ECO:0007669"/>
    <property type="project" value="TreeGrafter"/>
</dbReference>
<dbReference type="Gene3D" id="2.40.160.50">
    <property type="entry name" value="membrane protein fhac: a member of the omp85/tpsb transporter family"/>
    <property type="match status" value="1"/>
</dbReference>
<dbReference type="InterPro" id="IPR013686">
    <property type="entry name" value="Polypept-transport_assoc_ShlB"/>
</dbReference>
<accession>A0A450SBG2</accession>
<proteinExistence type="predicted"/>
<dbReference type="Pfam" id="PF03865">
    <property type="entry name" value="ShlB"/>
    <property type="match status" value="1"/>
</dbReference>
<evidence type="ECO:0000259" key="5">
    <source>
        <dbReference type="Pfam" id="PF03865"/>
    </source>
</evidence>
<protein>
    <submittedName>
        <fullName evidence="7">Hemolysin activation/secretion protein</fullName>
    </submittedName>
</protein>
<keyword evidence="4" id="KW-0732">Signal</keyword>
<dbReference type="GO" id="GO:0046819">
    <property type="term" value="P:protein secretion by the type V secretion system"/>
    <property type="evidence" value="ECO:0007669"/>
    <property type="project" value="TreeGrafter"/>
</dbReference>
<dbReference type="Gene3D" id="3.10.20.310">
    <property type="entry name" value="membrane protein fhac"/>
    <property type="match status" value="1"/>
</dbReference>
<dbReference type="InterPro" id="IPR005565">
    <property type="entry name" value="Hemolysn_activator_HlyB_C"/>
</dbReference>
<dbReference type="EMBL" id="CAADEW010000023">
    <property type="protein sequence ID" value="VFJ49467.1"/>
    <property type="molecule type" value="Genomic_DNA"/>
</dbReference>
<feature type="domain" description="Polypeptide-transport-associated ShlB-type" evidence="6">
    <location>
        <begin position="113"/>
        <end position="163"/>
    </location>
</feature>
<keyword evidence="3" id="KW-0998">Cell outer membrane</keyword>
<feature type="domain" description="Haemolysin activator HlyB C-terminal" evidence="5">
    <location>
        <begin position="227"/>
        <end position="548"/>
    </location>
</feature>